<feature type="domain" description="Pyrrolo-quinoline quinone repeat" evidence="1">
    <location>
        <begin position="271"/>
        <end position="381"/>
    </location>
</feature>
<dbReference type="InterPro" id="IPR011047">
    <property type="entry name" value="Quinoprotein_ADH-like_sf"/>
</dbReference>
<dbReference type="InterPro" id="IPR015943">
    <property type="entry name" value="WD40/YVTN_repeat-like_dom_sf"/>
</dbReference>
<evidence type="ECO:0000313" key="2">
    <source>
        <dbReference type="EMBL" id="GAA4632271.1"/>
    </source>
</evidence>
<sequence>MTEFAVTPHYGDDGRSGSYQATGLSDHATVAWTARTGAAVLTAPVLAGDTLVVADAAGTVYGFDAVTGAERWRHVHRGLDEDLEDEYGEDEVDEDWIVGIGEDDPCIITAPAVWNTWVFVEEGQSSGWVYVHDLRSGEVVRTIKNGGCPTVVGDLLLLQDIGAGVRVLRLPELTEVWRSKDDVFEGWLRVDPAIAPNGLAYAAFGSESQRTDCGLAGFNVQTGELTFERSDHEEDTEFTDGFLFRPVHAVVAEGLVWAPVTRKRDGHPRSQAIVGLDPRSGHERWAYRLEADRPWCDRAVAVAADTDYVIAGSGAAEQLQAIDIATREMRWSVRLPSTQAGSPVLARSVIYTVTRDGVIQVFDAATGGLRWTLDTGHKITNSYEFLGSEADGAFYEEDGQAVLPADGMLYLRTDAGVVALTHSR</sequence>
<dbReference type="Pfam" id="PF13360">
    <property type="entry name" value="PQQ_2"/>
    <property type="match status" value="2"/>
</dbReference>
<dbReference type="SUPFAM" id="SSF50998">
    <property type="entry name" value="Quinoprotein alcohol dehydrogenase-like"/>
    <property type="match status" value="1"/>
</dbReference>
<feature type="domain" description="Pyrrolo-quinoline quinone repeat" evidence="1">
    <location>
        <begin position="28"/>
        <end position="78"/>
    </location>
</feature>
<name>A0ABP8UIY4_9ACTN</name>
<gene>
    <name evidence="2" type="ORF">GCM10023196_064990</name>
</gene>
<dbReference type="Gene3D" id="2.130.10.10">
    <property type="entry name" value="YVTN repeat-like/Quinoprotein amine dehydrogenase"/>
    <property type="match status" value="1"/>
</dbReference>
<dbReference type="EMBL" id="BAABHK010000010">
    <property type="protein sequence ID" value="GAA4632271.1"/>
    <property type="molecule type" value="Genomic_DNA"/>
</dbReference>
<organism evidence="2 3">
    <name type="scientific">Actinoallomurus vinaceus</name>
    <dbReference type="NCBI Taxonomy" id="1080074"/>
    <lineage>
        <taxon>Bacteria</taxon>
        <taxon>Bacillati</taxon>
        <taxon>Actinomycetota</taxon>
        <taxon>Actinomycetes</taxon>
        <taxon>Streptosporangiales</taxon>
        <taxon>Thermomonosporaceae</taxon>
        <taxon>Actinoallomurus</taxon>
    </lineage>
</organism>
<dbReference type="Proteomes" id="UP001501442">
    <property type="component" value="Unassembled WGS sequence"/>
</dbReference>
<dbReference type="RefSeq" id="WP_345435255.1">
    <property type="nucleotide sequence ID" value="NZ_BAABHK010000010.1"/>
</dbReference>
<protein>
    <recommendedName>
        <fullName evidence="1">Pyrrolo-quinoline quinone repeat domain-containing protein</fullName>
    </recommendedName>
</protein>
<evidence type="ECO:0000259" key="1">
    <source>
        <dbReference type="Pfam" id="PF13360"/>
    </source>
</evidence>
<comment type="caution">
    <text evidence="2">The sequence shown here is derived from an EMBL/GenBank/DDBJ whole genome shotgun (WGS) entry which is preliminary data.</text>
</comment>
<keyword evidence="3" id="KW-1185">Reference proteome</keyword>
<accession>A0ABP8UIY4</accession>
<dbReference type="Gene3D" id="2.40.10.480">
    <property type="match status" value="1"/>
</dbReference>
<dbReference type="PANTHER" id="PTHR34512:SF30">
    <property type="entry name" value="OUTER MEMBRANE PROTEIN ASSEMBLY FACTOR BAMB"/>
    <property type="match status" value="1"/>
</dbReference>
<dbReference type="SMART" id="SM00564">
    <property type="entry name" value="PQQ"/>
    <property type="match status" value="5"/>
</dbReference>
<evidence type="ECO:0000313" key="3">
    <source>
        <dbReference type="Proteomes" id="UP001501442"/>
    </source>
</evidence>
<proteinExistence type="predicted"/>
<dbReference type="InterPro" id="IPR018391">
    <property type="entry name" value="PQQ_b-propeller_rpt"/>
</dbReference>
<dbReference type="PANTHER" id="PTHR34512">
    <property type="entry name" value="CELL SURFACE PROTEIN"/>
    <property type="match status" value="1"/>
</dbReference>
<reference evidence="3" key="1">
    <citation type="journal article" date="2019" name="Int. J. Syst. Evol. Microbiol.">
        <title>The Global Catalogue of Microorganisms (GCM) 10K type strain sequencing project: providing services to taxonomists for standard genome sequencing and annotation.</title>
        <authorList>
            <consortium name="The Broad Institute Genomics Platform"/>
            <consortium name="The Broad Institute Genome Sequencing Center for Infectious Disease"/>
            <person name="Wu L."/>
            <person name="Ma J."/>
        </authorList>
    </citation>
    <scope>NUCLEOTIDE SEQUENCE [LARGE SCALE GENOMIC DNA]</scope>
    <source>
        <strain evidence="3">JCM 17939</strain>
    </source>
</reference>
<dbReference type="InterPro" id="IPR002372">
    <property type="entry name" value="PQQ_rpt_dom"/>
</dbReference>